<evidence type="ECO:0000313" key="8">
    <source>
        <dbReference type="EMBL" id="RKD21060.1"/>
    </source>
</evidence>
<keyword evidence="9" id="KW-1185">Reference proteome</keyword>
<evidence type="ECO:0000256" key="5">
    <source>
        <dbReference type="SAM" id="MobiDB-lite"/>
    </source>
</evidence>
<feature type="signal peptide" evidence="6">
    <location>
        <begin position="1"/>
        <end position="19"/>
    </location>
</feature>
<dbReference type="InterPro" id="IPR006665">
    <property type="entry name" value="OmpA-like"/>
</dbReference>
<evidence type="ECO:0000256" key="1">
    <source>
        <dbReference type="ARBA" id="ARBA00004442"/>
    </source>
</evidence>
<comment type="caution">
    <text evidence="8">The sequence shown here is derived from an EMBL/GenBank/DDBJ whole genome shotgun (WGS) entry which is preliminary data.</text>
</comment>
<evidence type="ECO:0000256" key="6">
    <source>
        <dbReference type="SAM" id="SignalP"/>
    </source>
</evidence>
<gene>
    <name evidence="8" type="ORF">BEP19_15390</name>
</gene>
<evidence type="ECO:0000313" key="9">
    <source>
        <dbReference type="Proteomes" id="UP000284219"/>
    </source>
</evidence>
<dbReference type="OrthoDB" id="9815217at2"/>
<dbReference type="PROSITE" id="PS51257">
    <property type="entry name" value="PROKAR_LIPOPROTEIN"/>
    <property type="match status" value="1"/>
</dbReference>
<dbReference type="AlphaFoldDB" id="A0A419SDJ5"/>
<reference evidence="8 9" key="1">
    <citation type="submission" date="2016-08" db="EMBL/GenBank/DDBJ databases">
        <title>Novel Firmicute Genomes.</title>
        <authorList>
            <person name="Poppleton D.I."/>
            <person name="Gribaldo S."/>
        </authorList>
    </citation>
    <scope>NUCLEOTIDE SEQUENCE [LARGE SCALE GENOMIC DNA]</scope>
    <source>
        <strain evidence="8 9">RAOx-1</strain>
    </source>
</reference>
<dbReference type="SUPFAM" id="SSF103088">
    <property type="entry name" value="OmpA-like"/>
    <property type="match status" value="1"/>
</dbReference>
<proteinExistence type="predicted"/>
<name>A0A419SDJ5_9BACL</name>
<dbReference type="EMBL" id="MCHY01000013">
    <property type="protein sequence ID" value="RKD21060.1"/>
    <property type="molecule type" value="Genomic_DNA"/>
</dbReference>
<keyword evidence="3" id="KW-0998">Cell outer membrane</keyword>
<dbReference type="PANTHER" id="PTHR30329:SF21">
    <property type="entry name" value="LIPOPROTEIN YIAD-RELATED"/>
    <property type="match status" value="1"/>
</dbReference>
<feature type="region of interest" description="Disordered" evidence="5">
    <location>
        <begin position="25"/>
        <end position="45"/>
    </location>
</feature>
<evidence type="ECO:0000256" key="3">
    <source>
        <dbReference type="ARBA" id="ARBA00023237"/>
    </source>
</evidence>
<dbReference type="Gene3D" id="3.30.1330.60">
    <property type="entry name" value="OmpA-like domain"/>
    <property type="match status" value="1"/>
</dbReference>
<evidence type="ECO:0000256" key="4">
    <source>
        <dbReference type="PROSITE-ProRule" id="PRU00473"/>
    </source>
</evidence>
<protein>
    <recommendedName>
        <fullName evidence="7">OmpA-like domain-containing protein</fullName>
    </recommendedName>
</protein>
<dbReference type="PROSITE" id="PS51123">
    <property type="entry name" value="OMPA_2"/>
    <property type="match status" value="1"/>
</dbReference>
<feature type="domain" description="OmpA-like" evidence="7">
    <location>
        <begin position="87"/>
        <end position="209"/>
    </location>
</feature>
<dbReference type="CDD" id="cd07185">
    <property type="entry name" value="OmpA_C-like"/>
    <property type="match status" value="1"/>
</dbReference>
<dbReference type="RefSeq" id="WP_120191129.1">
    <property type="nucleotide sequence ID" value="NZ_MCHY01000013.1"/>
</dbReference>
<keyword evidence="6" id="KW-0732">Signal</keyword>
<dbReference type="InterPro" id="IPR006664">
    <property type="entry name" value="OMP_bac"/>
</dbReference>
<feature type="region of interest" description="Disordered" evidence="5">
    <location>
        <begin position="180"/>
        <end position="199"/>
    </location>
</feature>
<dbReference type="Pfam" id="PF00691">
    <property type="entry name" value="OmpA"/>
    <property type="match status" value="1"/>
</dbReference>
<evidence type="ECO:0000259" key="7">
    <source>
        <dbReference type="PROSITE" id="PS51123"/>
    </source>
</evidence>
<dbReference type="PRINTS" id="PR01021">
    <property type="entry name" value="OMPADOMAIN"/>
</dbReference>
<comment type="subcellular location">
    <subcellularLocation>
        <location evidence="1">Cell outer membrane</location>
    </subcellularLocation>
</comment>
<keyword evidence="2 4" id="KW-0472">Membrane</keyword>
<sequence>MKRLWMMLFIILFVSACSSSTVKEDLQKEPQNEMIEQDVKEDRAPPESVTFTSQLPKSYVTKSSVDVSEAEKTVITALNEFKAEEIGGNTKLTLPEGILFDFDSEQLRPESGDAIQKLAHVISLGEGAVEIVGHTDSKGADDYNQQLSERRAQAVFNALIEQGIPENRLTTAGKGASEPVAQNALSNGSDNPEGRQKNRRVEVTIHDFNH</sequence>
<evidence type="ECO:0000256" key="2">
    <source>
        <dbReference type="ARBA" id="ARBA00023136"/>
    </source>
</evidence>
<dbReference type="InterPro" id="IPR050330">
    <property type="entry name" value="Bact_OuterMem_StrucFunc"/>
</dbReference>
<feature type="chain" id="PRO_5038667160" description="OmpA-like domain-containing protein" evidence="6">
    <location>
        <begin position="20"/>
        <end position="210"/>
    </location>
</feature>
<dbReference type="InterPro" id="IPR036737">
    <property type="entry name" value="OmpA-like_sf"/>
</dbReference>
<accession>A0A419SDJ5</accession>
<dbReference type="Proteomes" id="UP000284219">
    <property type="component" value="Unassembled WGS sequence"/>
</dbReference>
<organism evidence="8 9">
    <name type="scientific">Ammoniphilus oxalaticus</name>
    <dbReference type="NCBI Taxonomy" id="66863"/>
    <lineage>
        <taxon>Bacteria</taxon>
        <taxon>Bacillati</taxon>
        <taxon>Bacillota</taxon>
        <taxon>Bacilli</taxon>
        <taxon>Bacillales</taxon>
        <taxon>Paenibacillaceae</taxon>
        <taxon>Aneurinibacillus group</taxon>
        <taxon>Ammoniphilus</taxon>
    </lineage>
</organism>
<dbReference type="PANTHER" id="PTHR30329">
    <property type="entry name" value="STATOR ELEMENT OF FLAGELLAR MOTOR COMPLEX"/>
    <property type="match status" value="1"/>
</dbReference>
<dbReference type="GO" id="GO:0009279">
    <property type="term" value="C:cell outer membrane"/>
    <property type="evidence" value="ECO:0007669"/>
    <property type="project" value="UniProtKB-SubCell"/>
</dbReference>